<dbReference type="GO" id="GO:0016036">
    <property type="term" value="P:cellular response to phosphate starvation"/>
    <property type="evidence" value="ECO:0007669"/>
    <property type="project" value="TreeGrafter"/>
</dbReference>
<sequence>MKELKWLRIKFVLSNMGMVTVVIALAFLAVGYFTQYRMDQNNERMMREAALYGQEGFALDAGRVRMPYFILVTDGNNQVVRVEGQYSPGRDDELLNRLAVQSIDADSDGGFLEMYQLRYLRRPFEEGYRIVYLDTSLGDSFAESMWRSLGMIGLAVWLVLFGISFVLSKWAVDPVRQSIQREKQFVADASHELKTPLTVIMANAQLLGEQDPPKDEDGRRWLSNILQEAGEMKRLVEEMLALARSEAAVRPLRESCCLSDVVIESVLSFEAVFYQDHRELCSDVEENIRVRGDEKELGSLLRILLDNGEKYTPAGGRTSVRLERTGARRVRLTVANTGEEIPADKRKEIFERFYRSDGSRSGGEGYGLGLAIGKSIVERHRGKIWVESSRGENRFIVEFRTVERNQKEERE</sequence>
<dbReference type="CDD" id="cd00082">
    <property type="entry name" value="HisKA"/>
    <property type="match status" value="1"/>
</dbReference>
<comment type="subcellular location">
    <subcellularLocation>
        <location evidence="2">Membrane</location>
    </subcellularLocation>
</comment>
<dbReference type="PANTHER" id="PTHR45453">
    <property type="entry name" value="PHOSPHATE REGULON SENSOR PROTEIN PHOR"/>
    <property type="match status" value="1"/>
</dbReference>
<evidence type="ECO:0000256" key="2">
    <source>
        <dbReference type="ARBA" id="ARBA00004370"/>
    </source>
</evidence>
<evidence type="ECO:0000256" key="4">
    <source>
        <dbReference type="ARBA" id="ARBA00022553"/>
    </source>
</evidence>
<dbReference type="SMART" id="SM00388">
    <property type="entry name" value="HisKA"/>
    <property type="match status" value="1"/>
</dbReference>
<gene>
    <name evidence="10" type="ORF">IAA28_04825</name>
</gene>
<dbReference type="Pfam" id="PF00512">
    <property type="entry name" value="HisKA"/>
    <property type="match status" value="1"/>
</dbReference>
<accession>A0A9D1W3W0</accession>
<name>A0A9D1W3W0_9FIRM</name>
<dbReference type="PROSITE" id="PS50109">
    <property type="entry name" value="HIS_KIN"/>
    <property type="match status" value="1"/>
</dbReference>
<dbReference type="AlphaFoldDB" id="A0A9D1W3W0"/>
<dbReference type="SMART" id="SM00387">
    <property type="entry name" value="HATPase_c"/>
    <property type="match status" value="1"/>
</dbReference>
<dbReference type="FunFam" id="1.10.287.130:FF:000001">
    <property type="entry name" value="Two-component sensor histidine kinase"/>
    <property type="match status" value="1"/>
</dbReference>
<feature type="domain" description="Histidine kinase" evidence="9">
    <location>
        <begin position="188"/>
        <end position="403"/>
    </location>
</feature>
<feature type="transmembrane region" description="Helical" evidence="8">
    <location>
        <begin position="149"/>
        <end position="172"/>
    </location>
</feature>
<evidence type="ECO:0000313" key="11">
    <source>
        <dbReference type="Proteomes" id="UP000886780"/>
    </source>
</evidence>
<evidence type="ECO:0000256" key="1">
    <source>
        <dbReference type="ARBA" id="ARBA00000085"/>
    </source>
</evidence>
<feature type="transmembrane region" description="Helical" evidence="8">
    <location>
        <begin position="12"/>
        <end position="33"/>
    </location>
</feature>
<dbReference type="Pfam" id="PF02518">
    <property type="entry name" value="HATPase_c"/>
    <property type="match status" value="1"/>
</dbReference>
<evidence type="ECO:0000256" key="7">
    <source>
        <dbReference type="ARBA" id="ARBA00023012"/>
    </source>
</evidence>
<protein>
    <recommendedName>
        <fullName evidence="3">histidine kinase</fullName>
        <ecNumber evidence="3">2.7.13.3</ecNumber>
    </recommendedName>
</protein>
<dbReference type="Gene3D" id="3.30.565.10">
    <property type="entry name" value="Histidine kinase-like ATPase, C-terminal domain"/>
    <property type="match status" value="1"/>
</dbReference>
<evidence type="ECO:0000256" key="3">
    <source>
        <dbReference type="ARBA" id="ARBA00012438"/>
    </source>
</evidence>
<keyword evidence="8" id="KW-0812">Transmembrane</keyword>
<dbReference type="InterPro" id="IPR003661">
    <property type="entry name" value="HisK_dim/P_dom"/>
</dbReference>
<dbReference type="InterPro" id="IPR004358">
    <property type="entry name" value="Sig_transdc_His_kin-like_C"/>
</dbReference>
<evidence type="ECO:0000256" key="5">
    <source>
        <dbReference type="ARBA" id="ARBA00022679"/>
    </source>
</evidence>
<reference evidence="10" key="1">
    <citation type="journal article" date="2021" name="PeerJ">
        <title>Extensive microbial diversity within the chicken gut microbiome revealed by metagenomics and culture.</title>
        <authorList>
            <person name="Gilroy R."/>
            <person name="Ravi A."/>
            <person name="Getino M."/>
            <person name="Pursley I."/>
            <person name="Horton D.L."/>
            <person name="Alikhan N.F."/>
            <person name="Baker D."/>
            <person name="Gharbi K."/>
            <person name="Hall N."/>
            <person name="Watson M."/>
            <person name="Adriaenssens E.M."/>
            <person name="Foster-Nyarko E."/>
            <person name="Jarju S."/>
            <person name="Secka A."/>
            <person name="Antonio M."/>
            <person name="Oren A."/>
            <person name="Chaudhuri R.R."/>
            <person name="La Ragione R."/>
            <person name="Hildebrand F."/>
            <person name="Pallen M.J."/>
        </authorList>
    </citation>
    <scope>NUCLEOTIDE SEQUENCE</scope>
    <source>
        <strain evidence="10">ChiGjej4B4-12881</strain>
    </source>
</reference>
<keyword evidence="7" id="KW-0902">Two-component regulatory system</keyword>
<dbReference type="GO" id="GO:0000155">
    <property type="term" value="F:phosphorelay sensor kinase activity"/>
    <property type="evidence" value="ECO:0007669"/>
    <property type="project" value="InterPro"/>
</dbReference>
<keyword evidence="5" id="KW-0808">Transferase</keyword>
<keyword evidence="8" id="KW-0472">Membrane</keyword>
<dbReference type="Gene3D" id="1.10.287.130">
    <property type="match status" value="1"/>
</dbReference>
<dbReference type="InterPro" id="IPR050351">
    <property type="entry name" value="BphY/WalK/GraS-like"/>
</dbReference>
<dbReference type="PANTHER" id="PTHR45453:SF1">
    <property type="entry name" value="PHOSPHATE REGULON SENSOR PROTEIN PHOR"/>
    <property type="match status" value="1"/>
</dbReference>
<evidence type="ECO:0000256" key="8">
    <source>
        <dbReference type="SAM" id="Phobius"/>
    </source>
</evidence>
<keyword evidence="4" id="KW-0597">Phosphoprotein</keyword>
<comment type="catalytic activity">
    <reaction evidence="1">
        <text>ATP + protein L-histidine = ADP + protein N-phospho-L-histidine.</text>
        <dbReference type="EC" id="2.7.13.3"/>
    </reaction>
</comment>
<dbReference type="EMBL" id="DXEU01000083">
    <property type="protein sequence ID" value="HIX52109.1"/>
    <property type="molecule type" value="Genomic_DNA"/>
</dbReference>
<comment type="caution">
    <text evidence="10">The sequence shown here is derived from an EMBL/GenBank/DDBJ whole genome shotgun (WGS) entry which is preliminary data.</text>
</comment>
<dbReference type="CDD" id="cd00075">
    <property type="entry name" value="HATPase"/>
    <property type="match status" value="1"/>
</dbReference>
<dbReference type="GO" id="GO:0004721">
    <property type="term" value="F:phosphoprotein phosphatase activity"/>
    <property type="evidence" value="ECO:0007669"/>
    <property type="project" value="TreeGrafter"/>
</dbReference>
<reference evidence="10" key="2">
    <citation type="submission" date="2021-04" db="EMBL/GenBank/DDBJ databases">
        <authorList>
            <person name="Gilroy R."/>
        </authorList>
    </citation>
    <scope>NUCLEOTIDE SEQUENCE</scope>
    <source>
        <strain evidence="10">ChiGjej4B4-12881</strain>
    </source>
</reference>
<dbReference type="InterPro" id="IPR003594">
    <property type="entry name" value="HATPase_dom"/>
</dbReference>
<dbReference type="EC" id="2.7.13.3" evidence="3"/>
<dbReference type="GO" id="GO:0005886">
    <property type="term" value="C:plasma membrane"/>
    <property type="evidence" value="ECO:0007669"/>
    <property type="project" value="TreeGrafter"/>
</dbReference>
<dbReference type="SUPFAM" id="SSF55874">
    <property type="entry name" value="ATPase domain of HSP90 chaperone/DNA topoisomerase II/histidine kinase"/>
    <property type="match status" value="1"/>
</dbReference>
<evidence type="ECO:0000256" key="6">
    <source>
        <dbReference type="ARBA" id="ARBA00022777"/>
    </source>
</evidence>
<dbReference type="Proteomes" id="UP000886780">
    <property type="component" value="Unassembled WGS sequence"/>
</dbReference>
<organism evidence="10 11">
    <name type="scientific">Candidatus Lachnoclostridium stercoripullorum</name>
    <dbReference type="NCBI Taxonomy" id="2838635"/>
    <lineage>
        <taxon>Bacteria</taxon>
        <taxon>Bacillati</taxon>
        <taxon>Bacillota</taxon>
        <taxon>Clostridia</taxon>
        <taxon>Lachnospirales</taxon>
        <taxon>Lachnospiraceae</taxon>
    </lineage>
</organism>
<dbReference type="InterPro" id="IPR005467">
    <property type="entry name" value="His_kinase_dom"/>
</dbReference>
<evidence type="ECO:0000259" key="9">
    <source>
        <dbReference type="PROSITE" id="PS50109"/>
    </source>
</evidence>
<keyword evidence="6 10" id="KW-0418">Kinase</keyword>
<keyword evidence="8" id="KW-1133">Transmembrane helix</keyword>
<dbReference type="SUPFAM" id="SSF47384">
    <property type="entry name" value="Homodimeric domain of signal transducing histidine kinase"/>
    <property type="match status" value="1"/>
</dbReference>
<dbReference type="InterPro" id="IPR036890">
    <property type="entry name" value="HATPase_C_sf"/>
</dbReference>
<proteinExistence type="predicted"/>
<evidence type="ECO:0000313" key="10">
    <source>
        <dbReference type="EMBL" id="HIX52109.1"/>
    </source>
</evidence>
<dbReference type="PRINTS" id="PR00344">
    <property type="entry name" value="BCTRLSENSOR"/>
</dbReference>
<dbReference type="InterPro" id="IPR036097">
    <property type="entry name" value="HisK_dim/P_sf"/>
</dbReference>